<comment type="caution">
    <text evidence="2">The sequence shown here is derived from an EMBL/GenBank/DDBJ whole genome shotgun (WGS) entry which is preliminary data.</text>
</comment>
<dbReference type="Proteomes" id="UP001148614">
    <property type="component" value="Unassembled WGS sequence"/>
</dbReference>
<evidence type="ECO:0000313" key="3">
    <source>
        <dbReference type="Proteomes" id="UP001148614"/>
    </source>
</evidence>
<organism evidence="2 3">
    <name type="scientific">Xylaria arbuscula</name>
    <dbReference type="NCBI Taxonomy" id="114810"/>
    <lineage>
        <taxon>Eukaryota</taxon>
        <taxon>Fungi</taxon>
        <taxon>Dikarya</taxon>
        <taxon>Ascomycota</taxon>
        <taxon>Pezizomycotina</taxon>
        <taxon>Sordariomycetes</taxon>
        <taxon>Xylariomycetidae</taxon>
        <taxon>Xylariales</taxon>
        <taxon>Xylariaceae</taxon>
        <taxon>Xylaria</taxon>
    </lineage>
</organism>
<evidence type="ECO:0000256" key="1">
    <source>
        <dbReference type="SAM" id="MobiDB-lite"/>
    </source>
</evidence>
<name>A0A9W8TQQ8_9PEZI</name>
<dbReference type="EMBL" id="JANPWZ010000209">
    <property type="protein sequence ID" value="KAJ3578470.1"/>
    <property type="molecule type" value="Genomic_DNA"/>
</dbReference>
<feature type="compositionally biased region" description="Polar residues" evidence="1">
    <location>
        <begin position="21"/>
        <end position="30"/>
    </location>
</feature>
<dbReference type="AlphaFoldDB" id="A0A9W8TQQ8"/>
<keyword evidence="3" id="KW-1185">Reference proteome</keyword>
<protein>
    <submittedName>
        <fullName evidence="2">Uncharacterized protein</fullName>
    </submittedName>
</protein>
<reference evidence="2" key="1">
    <citation type="submission" date="2022-07" db="EMBL/GenBank/DDBJ databases">
        <title>Genome Sequence of Xylaria arbuscula.</title>
        <authorList>
            <person name="Buettner E."/>
        </authorList>
    </citation>
    <scope>NUCLEOTIDE SEQUENCE</scope>
    <source>
        <strain evidence="2">VT107</strain>
    </source>
</reference>
<proteinExistence type="predicted"/>
<feature type="compositionally biased region" description="Low complexity" evidence="1">
    <location>
        <begin position="31"/>
        <end position="42"/>
    </location>
</feature>
<sequence>MDLSDVESTIDAIALNSTTRLESPTTATTGSPSISSVDPSTSEDLESSKEAEYSMTTPASEYFRNRANYYC</sequence>
<accession>A0A9W8TQQ8</accession>
<evidence type="ECO:0000313" key="2">
    <source>
        <dbReference type="EMBL" id="KAJ3578470.1"/>
    </source>
</evidence>
<gene>
    <name evidence="2" type="ORF">NPX13_g2088</name>
</gene>
<feature type="region of interest" description="Disordered" evidence="1">
    <location>
        <begin position="21"/>
        <end position="58"/>
    </location>
</feature>